<dbReference type="InterPro" id="IPR020845">
    <property type="entry name" value="AMP-binding_CS"/>
</dbReference>
<dbReference type="AlphaFoldDB" id="A0A2J6R5V0"/>
<dbReference type="OrthoDB" id="429813at2759"/>
<dbReference type="Pfam" id="PF23562">
    <property type="entry name" value="AMP-binding_C_3"/>
    <property type="match status" value="1"/>
</dbReference>
<dbReference type="SUPFAM" id="SSF51735">
    <property type="entry name" value="NAD(P)-binding Rossmann-fold domains"/>
    <property type="match status" value="1"/>
</dbReference>
<evidence type="ECO:0000259" key="4">
    <source>
        <dbReference type="Pfam" id="PF07993"/>
    </source>
</evidence>
<feature type="domain" description="AMP-dependent synthetase/ligase" evidence="3">
    <location>
        <begin position="45"/>
        <end position="344"/>
    </location>
</feature>
<keyword evidence="6" id="KW-1185">Reference proteome</keyword>
<name>A0A2J6R5V0_HYAVF</name>
<gene>
    <name evidence="5" type="ORF">L207DRAFT_469310</name>
</gene>
<keyword evidence="1" id="KW-0596">Phosphopantetheine</keyword>
<protein>
    <submittedName>
        <fullName evidence="5">Putative NRPS-like enzyme</fullName>
    </submittedName>
</protein>
<accession>A0A2J6R5V0</accession>
<dbReference type="Proteomes" id="UP000235786">
    <property type="component" value="Unassembled WGS sequence"/>
</dbReference>
<dbReference type="Gene3D" id="3.40.50.720">
    <property type="entry name" value="NAD(P)-binding Rossmann-like Domain"/>
    <property type="match status" value="1"/>
</dbReference>
<dbReference type="Gene3D" id="3.40.50.12780">
    <property type="entry name" value="N-terminal domain of ligase-like"/>
    <property type="match status" value="1"/>
</dbReference>
<dbReference type="SUPFAM" id="SSF56801">
    <property type="entry name" value="Acetyl-CoA synthetase-like"/>
    <property type="match status" value="1"/>
</dbReference>
<sequence length="1043" mass="115491">MGDAGAQPVLKPQTIYTFDQVIRERASDDDQSPLIAYPKSKLGVADYEVFTGKQLDRLVDGAAKALLEAGLRSLDGNENEIVGIYGISDLDYIVTILGLGRLGYTTFILSPRLPVNACVNLLQDAGAKTLLYASQFLDLATKTSEVLSLSLIPILTREQYDLPDDTTPPFERQGVDGEKENLKKLIMMHSSGSTGLPRPIHYTHKRLLATMLTAQSLIAFQSVPLFHAHGFISFIQAIYKRKCIYMFNGHAPQTHDTVTAAIRAANPEIVWTVPYVLKLLCEKRDGIEVLKKCKVVSCSGSRCPDELGDLMVREGIHFGTAFGATEVALILTSLNRPKEDKAWNYLRPPPHIAPFIKMKPIDGPICECVVLDGHKGKMTSNSNDPPNSFHTKDLFIAHPSIHNAWKFVGRLDDRVTLTNGEKVLPLPIEGRIQQDPLVREVVVCGVDRPVPGLLLFRAEAARGLSDEEFLEKVWPAIEDANSRAEGFSQISREMVVVLGEEVDCPTTDKSSIKRAQVYREFKHVIDDVYERLESSQEGTLVLDKEKMEEWIVEEFEKLGVLLRDTEEDFFSAGVDSQKAIQMRGLIIRNLSLGGNASKCPSMVVYDSGNTAKLARALLDIRSGKTSTSWAADEISEMDRLIEEYSHSVKREKIEGKVPESNVVLLTGATGSLGSHILTKLIKLPNVSKIYCLLRTTSSAQTAIERLNEALEERHSTHITSAAEVHPLLSDLTKPDLDLPAQIFQKLTAETTHIIHCAWEVNFALPVRSFEPQLAALQNLVNLSLSSPFSRPSHLLFCSSVGTAVATPAPYADAEVTISEDPIKELTYASPTGYARSKLVAERIIEKAVTVGGARATILRIGQIIPSPKSGSMLWNPNEMIPLMVRSALRTGVLPDSPGSADRCSWIDVDTLSQAILDIGQLDRAISRGMETAEPQLVFNLVHPRPFSWKENFLPALKEAGLSFEVVDREAWLQKLRASEKDIEKNPSRKLLSFWEAQNMHREGMKIKFETTPAEAQSLAHRNTGKVVDGDNVARLLHAWRAVW</sequence>
<keyword evidence="2" id="KW-0597">Phosphoprotein</keyword>
<dbReference type="InterPro" id="IPR042099">
    <property type="entry name" value="ANL_N_sf"/>
</dbReference>
<dbReference type="PANTHER" id="PTHR43439:SF2">
    <property type="entry name" value="ENZYME, PUTATIVE (JCVI)-RELATED"/>
    <property type="match status" value="1"/>
</dbReference>
<dbReference type="InterPro" id="IPR000873">
    <property type="entry name" value="AMP-dep_synth/lig_dom"/>
</dbReference>
<evidence type="ECO:0000313" key="6">
    <source>
        <dbReference type="Proteomes" id="UP000235786"/>
    </source>
</evidence>
<dbReference type="STRING" id="1149755.A0A2J6R5V0"/>
<dbReference type="Pfam" id="PF07993">
    <property type="entry name" value="NAD_binding_4"/>
    <property type="match status" value="1"/>
</dbReference>
<dbReference type="InterPro" id="IPR013120">
    <property type="entry name" value="FAR_NAD-bd"/>
</dbReference>
<dbReference type="InterPro" id="IPR051414">
    <property type="entry name" value="Adenylate-forming_Reductase"/>
</dbReference>
<dbReference type="Pfam" id="PF00501">
    <property type="entry name" value="AMP-binding"/>
    <property type="match status" value="1"/>
</dbReference>
<dbReference type="PANTHER" id="PTHR43439">
    <property type="entry name" value="PHENYLACETATE-COENZYME A LIGASE"/>
    <property type="match status" value="1"/>
</dbReference>
<evidence type="ECO:0000256" key="1">
    <source>
        <dbReference type="ARBA" id="ARBA00022450"/>
    </source>
</evidence>
<evidence type="ECO:0000256" key="2">
    <source>
        <dbReference type="ARBA" id="ARBA00022553"/>
    </source>
</evidence>
<dbReference type="EMBL" id="KZ613955">
    <property type="protein sequence ID" value="PMD33859.1"/>
    <property type="molecule type" value="Genomic_DNA"/>
</dbReference>
<evidence type="ECO:0000313" key="5">
    <source>
        <dbReference type="EMBL" id="PMD33859.1"/>
    </source>
</evidence>
<organism evidence="5 6">
    <name type="scientific">Hyaloscypha variabilis (strain UAMH 11265 / GT02V1 / F)</name>
    <name type="common">Meliniomyces variabilis</name>
    <dbReference type="NCBI Taxonomy" id="1149755"/>
    <lineage>
        <taxon>Eukaryota</taxon>
        <taxon>Fungi</taxon>
        <taxon>Dikarya</taxon>
        <taxon>Ascomycota</taxon>
        <taxon>Pezizomycotina</taxon>
        <taxon>Leotiomycetes</taxon>
        <taxon>Helotiales</taxon>
        <taxon>Hyaloscyphaceae</taxon>
        <taxon>Hyaloscypha</taxon>
        <taxon>Hyaloscypha variabilis</taxon>
    </lineage>
</organism>
<dbReference type="InterPro" id="IPR036291">
    <property type="entry name" value="NAD(P)-bd_dom_sf"/>
</dbReference>
<feature type="domain" description="Thioester reductase (TE)" evidence="4">
    <location>
        <begin position="665"/>
        <end position="915"/>
    </location>
</feature>
<reference evidence="5 6" key="1">
    <citation type="submission" date="2016-04" db="EMBL/GenBank/DDBJ databases">
        <title>A degradative enzymes factory behind the ericoid mycorrhizal symbiosis.</title>
        <authorList>
            <consortium name="DOE Joint Genome Institute"/>
            <person name="Martino E."/>
            <person name="Morin E."/>
            <person name="Grelet G."/>
            <person name="Kuo A."/>
            <person name="Kohler A."/>
            <person name="Daghino S."/>
            <person name="Barry K."/>
            <person name="Choi C."/>
            <person name="Cichocki N."/>
            <person name="Clum A."/>
            <person name="Copeland A."/>
            <person name="Hainaut M."/>
            <person name="Haridas S."/>
            <person name="Labutti K."/>
            <person name="Lindquist E."/>
            <person name="Lipzen A."/>
            <person name="Khouja H.-R."/>
            <person name="Murat C."/>
            <person name="Ohm R."/>
            <person name="Olson A."/>
            <person name="Spatafora J."/>
            <person name="Veneault-Fourrey C."/>
            <person name="Henrissat B."/>
            <person name="Grigoriev I."/>
            <person name="Martin F."/>
            <person name="Perotto S."/>
        </authorList>
    </citation>
    <scope>NUCLEOTIDE SEQUENCE [LARGE SCALE GENOMIC DNA]</scope>
    <source>
        <strain evidence="5 6">F</strain>
    </source>
</reference>
<dbReference type="PROSITE" id="PS00455">
    <property type="entry name" value="AMP_BINDING"/>
    <property type="match status" value="1"/>
</dbReference>
<proteinExistence type="predicted"/>
<evidence type="ECO:0000259" key="3">
    <source>
        <dbReference type="Pfam" id="PF00501"/>
    </source>
</evidence>